<reference evidence="1" key="1">
    <citation type="journal article" date="2023" name="G3 (Bethesda)">
        <title>A reference genome for the long-term kleptoplast-retaining sea slug Elysia crispata morphotype clarki.</title>
        <authorList>
            <person name="Eastman K.E."/>
            <person name="Pendleton A.L."/>
            <person name="Shaikh M.A."/>
            <person name="Suttiyut T."/>
            <person name="Ogas R."/>
            <person name="Tomko P."/>
            <person name="Gavelis G."/>
            <person name="Widhalm J.R."/>
            <person name="Wisecaver J.H."/>
        </authorList>
    </citation>
    <scope>NUCLEOTIDE SEQUENCE</scope>
    <source>
        <strain evidence="1">ECLA1</strain>
    </source>
</reference>
<dbReference type="AlphaFoldDB" id="A0AAE1DCC5"/>
<dbReference type="Proteomes" id="UP001283361">
    <property type="component" value="Unassembled WGS sequence"/>
</dbReference>
<gene>
    <name evidence="1" type="ORF">RRG08_054034</name>
</gene>
<accession>A0AAE1DCC5</accession>
<proteinExistence type="predicted"/>
<dbReference type="EMBL" id="JAWDGP010004298">
    <property type="protein sequence ID" value="KAK3765509.1"/>
    <property type="molecule type" value="Genomic_DNA"/>
</dbReference>
<protein>
    <submittedName>
        <fullName evidence="1">Uncharacterized protein</fullName>
    </submittedName>
</protein>
<keyword evidence="2" id="KW-1185">Reference proteome</keyword>
<organism evidence="1 2">
    <name type="scientific">Elysia crispata</name>
    <name type="common">lettuce slug</name>
    <dbReference type="NCBI Taxonomy" id="231223"/>
    <lineage>
        <taxon>Eukaryota</taxon>
        <taxon>Metazoa</taxon>
        <taxon>Spiralia</taxon>
        <taxon>Lophotrochozoa</taxon>
        <taxon>Mollusca</taxon>
        <taxon>Gastropoda</taxon>
        <taxon>Heterobranchia</taxon>
        <taxon>Euthyneura</taxon>
        <taxon>Panpulmonata</taxon>
        <taxon>Sacoglossa</taxon>
        <taxon>Placobranchoidea</taxon>
        <taxon>Plakobranchidae</taxon>
        <taxon>Elysia</taxon>
    </lineage>
</organism>
<evidence type="ECO:0000313" key="1">
    <source>
        <dbReference type="EMBL" id="KAK3765509.1"/>
    </source>
</evidence>
<evidence type="ECO:0000313" key="2">
    <source>
        <dbReference type="Proteomes" id="UP001283361"/>
    </source>
</evidence>
<name>A0AAE1DCC5_9GAST</name>
<comment type="caution">
    <text evidence="1">The sequence shown here is derived from an EMBL/GenBank/DDBJ whole genome shotgun (WGS) entry which is preliminary data.</text>
</comment>
<sequence length="66" mass="7125">MASSILSGRISHNSRDAAEMRVAPPCVQATLGTDSGFKAFTFHSWAAKFKNGSDIQDQSHETVLQS</sequence>